<name>A0A4R2PSJ6_9RHOB</name>
<evidence type="ECO:0000313" key="1">
    <source>
        <dbReference type="EMBL" id="TCP38767.1"/>
    </source>
</evidence>
<organism evidence="1 2">
    <name type="scientific">Rhodovulum marinum</name>
    <dbReference type="NCBI Taxonomy" id="320662"/>
    <lineage>
        <taxon>Bacteria</taxon>
        <taxon>Pseudomonadati</taxon>
        <taxon>Pseudomonadota</taxon>
        <taxon>Alphaproteobacteria</taxon>
        <taxon>Rhodobacterales</taxon>
        <taxon>Paracoccaceae</taxon>
        <taxon>Rhodovulum</taxon>
    </lineage>
</organism>
<evidence type="ECO:0000313" key="2">
    <source>
        <dbReference type="Proteomes" id="UP000294835"/>
    </source>
</evidence>
<dbReference type="OrthoDB" id="9837957at2"/>
<reference evidence="1 2" key="1">
    <citation type="submission" date="2019-03" db="EMBL/GenBank/DDBJ databases">
        <title>Genomic Encyclopedia of Type Strains, Phase IV (KMG-IV): sequencing the most valuable type-strain genomes for metagenomic binning, comparative biology and taxonomic classification.</title>
        <authorList>
            <person name="Goeker M."/>
        </authorList>
    </citation>
    <scope>NUCLEOTIDE SEQUENCE [LARGE SCALE GENOMIC DNA]</scope>
    <source>
        <strain evidence="1 2">DSM 18063</strain>
    </source>
</reference>
<dbReference type="AlphaFoldDB" id="A0A4R2PSJ6"/>
<keyword evidence="2" id="KW-1185">Reference proteome</keyword>
<proteinExistence type="predicted"/>
<dbReference type="RefSeq" id="WP_132465589.1">
    <property type="nucleotide sequence ID" value="NZ_SLXP01000017.1"/>
</dbReference>
<dbReference type="EMBL" id="SLXP01000017">
    <property type="protein sequence ID" value="TCP38767.1"/>
    <property type="molecule type" value="Genomic_DNA"/>
</dbReference>
<comment type="caution">
    <text evidence="1">The sequence shown here is derived from an EMBL/GenBank/DDBJ whole genome shotgun (WGS) entry which is preliminary data.</text>
</comment>
<dbReference type="Proteomes" id="UP000294835">
    <property type="component" value="Unassembled WGS sequence"/>
</dbReference>
<sequence length="271" mass="29589">MSDAFFDDYRRALASYSEETFAEFFRLARITDPHVQAIGKDYLGVAGAFYFSHMDRQAAAPSRTEALKKLSRAQRASHELADSLARAIADRSVFRELSDAGTAAGRELQDDASANSDTLEILSAIFPIKADGKGFRYDGLQKTLLTLANCLEQIEAEAIEKRRKGRGHALHPWLVLMNVYWIKATGETPSIGHYDREIGDYDSAAIAALSFAAEVLDSQISSRLVAKGMGAAHDSIMNTLLEMTVLLAGFSLLVANGVSVGLPPEKWSSLK</sequence>
<protein>
    <submittedName>
        <fullName evidence="1">Uncharacterized protein</fullName>
    </submittedName>
</protein>
<accession>A0A4R2PSJ6</accession>
<gene>
    <name evidence="1" type="ORF">EV662_1171</name>
</gene>